<evidence type="ECO:0000256" key="1">
    <source>
        <dbReference type="ARBA" id="ARBA00005417"/>
    </source>
</evidence>
<dbReference type="InterPro" id="IPR003439">
    <property type="entry name" value="ABC_transporter-like_ATP-bd"/>
</dbReference>
<accession>A0A1I4VHN1</accession>
<keyword evidence="3" id="KW-0862">Zinc</keyword>
<dbReference type="STRING" id="582667.SAMN05192568_11014"/>
<dbReference type="PANTHER" id="PTHR42734:SF5">
    <property type="entry name" value="IRON TRANSPORT SYSTEM ATP-BINDING PROTEIN HI_0361-RELATED"/>
    <property type="match status" value="1"/>
</dbReference>
<feature type="domain" description="ABC transporter" evidence="5">
    <location>
        <begin position="32"/>
        <end position="151"/>
    </location>
</feature>
<dbReference type="Proteomes" id="UP000199048">
    <property type="component" value="Unassembled WGS sequence"/>
</dbReference>
<evidence type="ECO:0000256" key="3">
    <source>
        <dbReference type="ARBA" id="ARBA00022906"/>
    </source>
</evidence>
<evidence type="ECO:0000259" key="5">
    <source>
        <dbReference type="Pfam" id="PF00005"/>
    </source>
</evidence>
<keyword evidence="6" id="KW-0067">ATP-binding</keyword>
<evidence type="ECO:0000256" key="4">
    <source>
        <dbReference type="ARBA" id="ARBA00023065"/>
    </source>
</evidence>
<sequence>MMPNGSAGLAVADLRVGYGRHAVLRGVTLPMIQPGRLTVVAGPNGAGKSTLLRALAGLVPAAGSIRLDGREMIGAPAPRRAEGVAFMPQALPPDLAFTVIEAVIHAARAGERVPSASAPVQAAAVLDRLGLTALARTRLDRLSGGQRQLLCQL</sequence>
<keyword evidence="6" id="KW-0547">Nucleotide-binding</keyword>
<dbReference type="GO" id="GO:0006829">
    <property type="term" value="P:zinc ion transport"/>
    <property type="evidence" value="ECO:0007669"/>
    <property type="project" value="UniProtKB-KW"/>
</dbReference>
<keyword evidence="7" id="KW-1185">Reference proteome</keyword>
<keyword evidence="3" id="KW-0864">Zinc transport</keyword>
<dbReference type="InterPro" id="IPR050153">
    <property type="entry name" value="Metal_Ion_Import_ABC"/>
</dbReference>
<dbReference type="Gene3D" id="3.40.50.300">
    <property type="entry name" value="P-loop containing nucleotide triphosphate hydrolases"/>
    <property type="match status" value="1"/>
</dbReference>
<protein>
    <submittedName>
        <fullName evidence="6">Iron complex transport system ATP-binding protein</fullName>
    </submittedName>
</protein>
<evidence type="ECO:0000256" key="2">
    <source>
        <dbReference type="ARBA" id="ARBA00022448"/>
    </source>
</evidence>
<gene>
    <name evidence="6" type="ORF">SAMN05192568_11014</name>
</gene>
<organism evidence="6 7">
    <name type="scientific">Methylobacterium pseudosasicola</name>
    <dbReference type="NCBI Taxonomy" id="582667"/>
    <lineage>
        <taxon>Bacteria</taxon>
        <taxon>Pseudomonadati</taxon>
        <taxon>Pseudomonadota</taxon>
        <taxon>Alphaproteobacteria</taxon>
        <taxon>Hyphomicrobiales</taxon>
        <taxon>Methylobacteriaceae</taxon>
        <taxon>Methylobacterium</taxon>
    </lineage>
</organism>
<dbReference type="GO" id="GO:0005524">
    <property type="term" value="F:ATP binding"/>
    <property type="evidence" value="ECO:0007669"/>
    <property type="project" value="UniProtKB-KW"/>
</dbReference>
<dbReference type="OrthoDB" id="9810077at2"/>
<proteinExistence type="inferred from homology"/>
<dbReference type="SUPFAM" id="SSF52540">
    <property type="entry name" value="P-loop containing nucleoside triphosphate hydrolases"/>
    <property type="match status" value="1"/>
</dbReference>
<keyword evidence="2" id="KW-0813">Transport</keyword>
<dbReference type="RefSeq" id="WP_092047530.1">
    <property type="nucleotide sequence ID" value="NZ_FOTK01000101.1"/>
</dbReference>
<dbReference type="GO" id="GO:0016887">
    <property type="term" value="F:ATP hydrolysis activity"/>
    <property type="evidence" value="ECO:0007669"/>
    <property type="project" value="InterPro"/>
</dbReference>
<reference evidence="7" key="1">
    <citation type="submission" date="2016-10" db="EMBL/GenBank/DDBJ databases">
        <authorList>
            <person name="Varghese N."/>
            <person name="Submissions S."/>
        </authorList>
    </citation>
    <scope>NUCLEOTIDE SEQUENCE [LARGE SCALE GENOMIC DNA]</scope>
    <source>
        <strain evidence="7">BL36</strain>
    </source>
</reference>
<dbReference type="Pfam" id="PF00005">
    <property type="entry name" value="ABC_tran"/>
    <property type="match status" value="1"/>
</dbReference>
<comment type="similarity">
    <text evidence="1">Belongs to the ABC transporter superfamily.</text>
</comment>
<dbReference type="EMBL" id="FOTK01000101">
    <property type="protein sequence ID" value="SFN00645.1"/>
    <property type="molecule type" value="Genomic_DNA"/>
</dbReference>
<evidence type="ECO:0000313" key="6">
    <source>
        <dbReference type="EMBL" id="SFN00645.1"/>
    </source>
</evidence>
<dbReference type="InterPro" id="IPR027417">
    <property type="entry name" value="P-loop_NTPase"/>
</dbReference>
<dbReference type="PANTHER" id="PTHR42734">
    <property type="entry name" value="METAL TRANSPORT SYSTEM ATP-BINDING PROTEIN TM_0124-RELATED"/>
    <property type="match status" value="1"/>
</dbReference>
<evidence type="ECO:0000313" key="7">
    <source>
        <dbReference type="Proteomes" id="UP000199048"/>
    </source>
</evidence>
<name>A0A1I4VHN1_9HYPH</name>
<keyword evidence="4" id="KW-0406">Ion transport</keyword>
<dbReference type="AlphaFoldDB" id="A0A1I4VHN1"/>